<dbReference type="GO" id="GO:0016020">
    <property type="term" value="C:membrane"/>
    <property type="evidence" value="ECO:0007669"/>
    <property type="project" value="InterPro"/>
</dbReference>
<dbReference type="OrthoDB" id="9785326at2"/>
<dbReference type="AlphaFoldDB" id="A0A4Q9JSQ9"/>
<feature type="signal peptide" evidence="3">
    <location>
        <begin position="1"/>
        <end position="21"/>
    </location>
</feature>
<feature type="chain" id="PRO_5020411627" evidence="3">
    <location>
        <begin position="22"/>
        <end position="232"/>
    </location>
</feature>
<sequence>MYLKLKAIILFFFLIANFTLANEINDFEDEFSQYKVNDPLSGYNKVMTRFNVFLYDYALRPTLMAYTKITPKAFRIGVKNFFDNLAFPLRFINNTLQFKFEHAGEESKRFIANTILGFGGIMNAADALHLKKYPADFGSTLAHWGIGSGFHLVLPILGPSNLRDSLSLPVDWFLYPSAYINPDWASFAISAYAYGNEISFRIDEIDEIYHNTPNLYPFLRDAYEQRRIEISK</sequence>
<reference evidence="4 5" key="1">
    <citation type="submission" date="2018-07" db="EMBL/GenBank/DDBJ databases">
        <title>Campylobacter zealandensis sp. nov., isolated from birds and water in New Zealand.</title>
        <authorList>
            <person name="Wilkinson D.A."/>
            <person name="Biggs P.J."/>
            <person name="French N.P."/>
            <person name="Midwinter A.C."/>
        </authorList>
    </citation>
    <scope>NUCLEOTIDE SEQUENCE [LARGE SCALE GENOMIC DNA]</scope>
    <source>
        <strain evidence="4 5">B423b</strain>
    </source>
</reference>
<comment type="similarity">
    <text evidence="1">Belongs to the MlaA family.</text>
</comment>
<accession>A0A4Q9JSQ9</accession>
<name>A0A4Q9JSQ9_9BACT</name>
<keyword evidence="2 3" id="KW-0732">Signal</keyword>
<dbReference type="Pfam" id="PF04333">
    <property type="entry name" value="MlaA"/>
    <property type="match status" value="1"/>
</dbReference>
<dbReference type="PANTHER" id="PTHR30035:SF3">
    <property type="entry name" value="INTERMEMBRANE PHOSPHOLIPID TRANSPORT SYSTEM LIPOPROTEIN MLAA"/>
    <property type="match status" value="1"/>
</dbReference>
<dbReference type="Proteomes" id="UP000292583">
    <property type="component" value="Unassembled WGS sequence"/>
</dbReference>
<keyword evidence="5" id="KW-1185">Reference proteome</keyword>
<dbReference type="PANTHER" id="PTHR30035">
    <property type="entry name" value="LIPOPROTEIN VACJ-RELATED"/>
    <property type="match status" value="1"/>
</dbReference>
<keyword evidence="4" id="KW-0449">Lipoprotein</keyword>
<evidence type="ECO:0000256" key="1">
    <source>
        <dbReference type="ARBA" id="ARBA00010634"/>
    </source>
</evidence>
<comment type="caution">
    <text evidence="4">The sequence shown here is derived from an EMBL/GenBank/DDBJ whole genome shotgun (WGS) entry which is preliminary data.</text>
</comment>
<dbReference type="EMBL" id="QPGR01000017">
    <property type="protein sequence ID" value="TBR79140.1"/>
    <property type="molecule type" value="Genomic_DNA"/>
</dbReference>
<evidence type="ECO:0000313" key="5">
    <source>
        <dbReference type="Proteomes" id="UP000292583"/>
    </source>
</evidence>
<evidence type="ECO:0000256" key="2">
    <source>
        <dbReference type="ARBA" id="ARBA00022729"/>
    </source>
</evidence>
<dbReference type="InterPro" id="IPR007428">
    <property type="entry name" value="MlaA"/>
</dbReference>
<proteinExistence type="inferred from homology"/>
<protein>
    <submittedName>
        <fullName evidence="4">VacJ family lipoprotein</fullName>
    </submittedName>
</protein>
<organism evidence="4 5">
    <name type="scientific">Campylobacter novaezeelandiae</name>
    <dbReference type="NCBI Taxonomy" id="2267891"/>
    <lineage>
        <taxon>Bacteria</taxon>
        <taxon>Pseudomonadati</taxon>
        <taxon>Campylobacterota</taxon>
        <taxon>Epsilonproteobacteria</taxon>
        <taxon>Campylobacterales</taxon>
        <taxon>Campylobacteraceae</taxon>
        <taxon>Campylobacter</taxon>
    </lineage>
</organism>
<evidence type="ECO:0000313" key="4">
    <source>
        <dbReference type="EMBL" id="TBR79140.1"/>
    </source>
</evidence>
<gene>
    <name evidence="4" type="ORF">DU473_07430</name>
</gene>
<dbReference type="PRINTS" id="PR01805">
    <property type="entry name" value="VACJLIPOPROT"/>
</dbReference>
<dbReference type="RefSeq" id="WP_131186896.1">
    <property type="nucleotide sequence ID" value="NZ_QPGR01000017.1"/>
</dbReference>
<dbReference type="GO" id="GO:0120010">
    <property type="term" value="P:intermembrane phospholipid transfer"/>
    <property type="evidence" value="ECO:0007669"/>
    <property type="project" value="TreeGrafter"/>
</dbReference>
<evidence type="ECO:0000256" key="3">
    <source>
        <dbReference type="SAM" id="SignalP"/>
    </source>
</evidence>